<feature type="transmembrane region" description="Helical" evidence="1">
    <location>
        <begin position="38"/>
        <end position="60"/>
    </location>
</feature>
<keyword evidence="3" id="KW-1185">Reference proteome</keyword>
<protein>
    <submittedName>
        <fullName evidence="2">Uncharacterized protein</fullName>
    </submittedName>
</protein>
<evidence type="ECO:0000256" key="1">
    <source>
        <dbReference type="SAM" id="Phobius"/>
    </source>
</evidence>
<reference evidence="2 3" key="1">
    <citation type="submission" date="2015-09" db="EMBL/GenBank/DDBJ databases">
        <title>Draft genome sequence of Kouleothrix aurantiaca JCM 19913.</title>
        <authorList>
            <person name="Hemp J."/>
        </authorList>
    </citation>
    <scope>NUCLEOTIDE SEQUENCE [LARGE SCALE GENOMIC DNA]</scope>
    <source>
        <strain evidence="2 3">COM-B</strain>
    </source>
</reference>
<sequence>MFNSKLPTPARLEQWARLRIVGKRHYVLHHGLLKIGTYMFFILGGWFFLMETGLVVLLVGGTHLPVPLPIRARFWPVLLVIAMLCYTFGYIVGRSRWNANEEWYESFAQQPPRVNHNAE</sequence>
<evidence type="ECO:0000313" key="2">
    <source>
        <dbReference type="EMBL" id="KPV52866.1"/>
    </source>
</evidence>
<evidence type="ECO:0000313" key="3">
    <source>
        <dbReference type="Proteomes" id="UP000050509"/>
    </source>
</evidence>
<accession>A0A0P9DRM8</accession>
<keyword evidence="1" id="KW-0812">Transmembrane</keyword>
<comment type="caution">
    <text evidence="2">The sequence shown here is derived from an EMBL/GenBank/DDBJ whole genome shotgun (WGS) entry which is preliminary data.</text>
</comment>
<feature type="transmembrane region" description="Helical" evidence="1">
    <location>
        <begin position="72"/>
        <end position="92"/>
    </location>
</feature>
<dbReference type="EMBL" id="LJCR01000406">
    <property type="protein sequence ID" value="KPV52866.1"/>
    <property type="molecule type" value="Genomic_DNA"/>
</dbReference>
<keyword evidence="1" id="KW-0472">Membrane</keyword>
<dbReference type="Proteomes" id="UP000050509">
    <property type="component" value="Unassembled WGS sequence"/>
</dbReference>
<keyword evidence="1" id="KW-1133">Transmembrane helix</keyword>
<dbReference type="AlphaFoldDB" id="A0A0P9DRM8"/>
<gene>
    <name evidence="2" type="ORF">SE17_12915</name>
</gene>
<organism evidence="2 3">
    <name type="scientific">Kouleothrix aurantiaca</name>
    <dbReference type="NCBI Taxonomy" id="186479"/>
    <lineage>
        <taxon>Bacteria</taxon>
        <taxon>Bacillati</taxon>
        <taxon>Chloroflexota</taxon>
        <taxon>Chloroflexia</taxon>
        <taxon>Chloroflexales</taxon>
        <taxon>Roseiflexineae</taxon>
        <taxon>Roseiflexaceae</taxon>
        <taxon>Kouleothrix</taxon>
    </lineage>
</organism>
<proteinExistence type="predicted"/>
<name>A0A0P9DRM8_9CHLR</name>